<sequence>MADLKSTFLNVYSVLKSELLHDPAFEWSDDSRQWVDR</sequence>
<proteinExistence type="predicted"/>
<keyword evidence="2" id="KW-1185">Reference proteome</keyword>
<organism evidence="1 2">
    <name type="scientific">Trifolium medium</name>
    <dbReference type="NCBI Taxonomy" id="97028"/>
    <lineage>
        <taxon>Eukaryota</taxon>
        <taxon>Viridiplantae</taxon>
        <taxon>Streptophyta</taxon>
        <taxon>Embryophyta</taxon>
        <taxon>Tracheophyta</taxon>
        <taxon>Spermatophyta</taxon>
        <taxon>Magnoliopsida</taxon>
        <taxon>eudicotyledons</taxon>
        <taxon>Gunneridae</taxon>
        <taxon>Pentapetalae</taxon>
        <taxon>rosids</taxon>
        <taxon>fabids</taxon>
        <taxon>Fabales</taxon>
        <taxon>Fabaceae</taxon>
        <taxon>Papilionoideae</taxon>
        <taxon>50 kb inversion clade</taxon>
        <taxon>NPAAA clade</taxon>
        <taxon>Hologalegina</taxon>
        <taxon>IRL clade</taxon>
        <taxon>Trifolieae</taxon>
        <taxon>Trifolium</taxon>
    </lineage>
</organism>
<feature type="non-terminal residue" evidence="1">
    <location>
        <position position="37"/>
    </location>
</feature>
<evidence type="ECO:0000313" key="2">
    <source>
        <dbReference type="Proteomes" id="UP000265520"/>
    </source>
</evidence>
<protein>
    <submittedName>
        <fullName evidence="1">Farnesyl pyrophosphate synthase 1-like</fullName>
    </submittedName>
</protein>
<dbReference type="Proteomes" id="UP000265520">
    <property type="component" value="Unassembled WGS sequence"/>
</dbReference>
<comment type="caution">
    <text evidence="1">The sequence shown here is derived from an EMBL/GenBank/DDBJ whole genome shotgun (WGS) entry which is preliminary data.</text>
</comment>
<name>A0A392Q648_9FABA</name>
<evidence type="ECO:0000313" key="1">
    <source>
        <dbReference type="EMBL" id="MCI19026.1"/>
    </source>
</evidence>
<accession>A0A392Q648</accession>
<dbReference type="AlphaFoldDB" id="A0A392Q648"/>
<dbReference type="EMBL" id="LXQA010112893">
    <property type="protein sequence ID" value="MCI19026.1"/>
    <property type="molecule type" value="Genomic_DNA"/>
</dbReference>
<reference evidence="1 2" key="1">
    <citation type="journal article" date="2018" name="Front. Plant Sci.">
        <title>Red Clover (Trifolium pratense) and Zigzag Clover (T. medium) - A Picture of Genomic Similarities and Differences.</title>
        <authorList>
            <person name="Dluhosova J."/>
            <person name="Istvanek J."/>
            <person name="Nedelnik J."/>
            <person name="Repkova J."/>
        </authorList>
    </citation>
    <scope>NUCLEOTIDE SEQUENCE [LARGE SCALE GENOMIC DNA]</scope>
    <source>
        <strain evidence="2">cv. 10/8</strain>
        <tissue evidence="1">Leaf</tissue>
    </source>
</reference>